<keyword evidence="3" id="KW-1185">Reference proteome</keyword>
<dbReference type="PANTHER" id="PTHR47784:SF9">
    <property type="entry name" value="ZN(II)2CYS6 TRANSCRIPTION FACTOR (EUROFUNG)"/>
    <property type="match status" value="1"/>
</dbReference>
<evidence type="ECO:0000256" key="1">
    <source>
        <dbReference type="SAM" id="MobiDB-lite"/>
    </source>
</evidence>
<dbReference type="GO" id="GO:0001228">
    <property type="term" value="F:DNA-binding transcription activator activity, RNA polymerase II-specific"/>
    <property type="evidence" value="ECO:0007669"/>
    <property type="project" value="TreeGrafter"/>
</dbReference>
<accession>A0A0P7BFC8</accession>
<dbReference type="AlphaFoldDB" id="A0A0P7BFC8"/>
<dbReference type="PANTHER" id="PTHR47784">
    <property type="entry name" value="STEROL UPTAKE CONTROL PROTEIN 2"/>
    <property type="match status" value="1"/>
</dbReference>
<evidence type="ECO:0000313" key="2">
    <source>
        <dbReference type="EMBL" id="KPM39312.1"/>
    </source>
</evidence>
<dbReference type="Proteomes" id="UP000050424">
    <property type="component" value="Unassembled WGS sequence"/>
</dbReference>
<dbReference type="InterPro" id="IPR053157">
    <property type="entry name" value="Sterol_Uptake_Regulator"/>
</dbReference>
<comment type="caution">
    <text evidence="2">The sequence shown here is derived from an EMBL/GenBank/DDBJ whole genome shotgun (WGS) entry which is preliminary data.</text>
</comment>
<proteinExistence type="predicted"/>
<name>A0A0P7BFC8_9HYPO</name>
<feature type="region of interest" description="Disordered" evidence="1">
    <location>
        <begin position="1"/>
        <end position="34"/>
    </location>
</feature>
<sequence length="444" mass="49991">MMDLDASSRPAPSCISGPPASASAGPRTAFEPAKLPLPTDRDGLFLLGYFFRTSFTVQKVPALAQMDSVAHFKVVSQDDYARKIRGARNRTPHTKSVSGCLMYPQYSGGAISSLSAVTIIPSSSGAKNGTSTFYLMQHLHHHWDAILNMPFSQEIISLSKSHSLVRNTILAIAACHLRHVSPGIIHHRIAEHFQQSLALQDYQATLDTPRQELGQSDVNVLLLSAVLLNILALTLPQSETSELSNSWVFSPREDRLGWLALQAGLRPLIVSMAEENLHKTLNFLGKIFLGEEVEVLTAVPLTDSLDEVPKSWIRIFGLDNELDEENNTGYSGVFRFPVAVVALLRALKPNRRNALKNFTFLAKMKPEFRSLLFTRDERALWLFGYWLGLMRRFKGLWWCEQRMTRDYNAILTWLGHLRLTDRPGEEGKMWEEMMKDLELAPVYI</sequence>
<gene>
    <name evidence="2" type="ORF">AK830_g7263</name>
</gene>
<organism evidence="2 3">
    <name type="scientific">Neonectria ditissima</name>
    <dbReference type="NCBI Taxonomy" id="78410"/>
    <lineage>
        <taxon>Eukaryota</taxon>
        <taxon>Fungi</taxon>
        <taxon>Dikarya</taxon>
        <taxon>Ascomycota</taxon>
        <taxon>Pezizomycotina</taxon>
        <taxon>Sordariomycetes</taxon>
        <taxon>Hypocreomycetidae</taxon>
        <taxon>Hypocreales</taxon>
        <taxon>Nectriaceae</taxon>
        <taxon>Neonectria</taxon>
    </lineage>
</organism>
<reference evidence="2 3" key="1">
    <citation type="submission" date="2015-09" db="EMBL/GenBank/DDBJ databases">
        <title>Draft genome of a European isolate of the apple canker pathogen Neonectria ditissima.</title>
        <authorList>
            <person name="Gomez-Cortecero A."/>
            <person name="Harrison R.J."/>
            <person name="Armitage A.D."/>
        </authorList>
    </citation>
    <scope>NUCLEOTIDE SEQUENCE [LARGE SCALE GENOMIC DNA]</scope>
    <source>
        <strain evidence="2 3">R09/05</strain>
    </source>
</reference>
<dbReference type="EMBL" id="LKCW01000110">
    <property type="protein sequence ID" value="KPM39312.1"/>
    <property type="molecule type" value="Genomic_DNA"/>
</dbReference>
<evidence type="ECO:0000313" key="3">
    <source>
        <dbReference type="Proteomes" id="UP000050424"/>
    </source>
</evidence>
<protein>
    <submittedName>
        <fullName evidence="2">Uncharacterized protein</fullName>
    </submittedName>
</protein>
<dbReference type="OrthoDB" id="648861at2759"/>
<dbReference type="STRING" id="78410.A0A0P7BFC8"/>